<dbReference type="InterPro" id="IPR036249">
    <property type="entry name" value="Thioredoxin-like_sf"/>
</dbReference>
<comment type="caution">
    <text evidence="1">The sequence shown here is derived from an EMBL/GenBank/DDBJ whole genome shotgun (WGS) entry which is preliminary data.</text>
</comment>
<dbReference type="PANTHER" id="PTHR42336">
    <property type="entry name" value="THIOREDOXIN DOMAIN-CONTAINING PROTEIN-RELATED"/>
    <property type="match status" value="1"/>
</dbReference>
<dbReference type="Pfam" id="PF13911">
    <property type="entry name" value="AhpC-TSA_2"/>
    <property type="match status" value="1"/>
</dbReference>
<sequence>MTIQQELTSWLFPEAKKTNGVPAIGAKAPSSERLPIPGADGRPVVVTFLRHCGCPFAEKTYRNFHQTACRNPDIRFVAVSHSDDASTDRWLASLSLPPQSNVELLVDPQRDLFALWGLGASSLWHVLSPWSMYSVYRLGVDEGIWNRPTESGNRWQMAGSWAVGGDGAVRWGGPARQADDVADFEGAVEVLKNA</sequence>
<proteinExistence type="predicted"/>
<keyword evidence="2" id="KW-1185">Reference proteome</keyword>
<protein>
    <submittedName>
        <fullName evidence="1">Alkyl hydroperoxide reductase subunit c thiol specific antioxidant protein</fullName>
    </submittedName>
</protein>
<dbReference type="GeneID" id="31009993"/>
<reference evidence="1 2" key="1">
    <citation type="submission" date="2016-10" db="EMBL/GenBank/DDBJ databases">
        <title>Proteomics and genomics reveal pathogen-plant mechanisms compatible with a hemibiotrophic lifestyle of Diplodia corticola.</title>
        <authorList>
            <person name="Fernandes I."/>
            <person name="De Jonge R."/>
            <person name="Van De Peer Y."/>
            <person name="Devreese B."/>
            <person name="Alves A."/>
            <person name="Esteves A.C."/>
        </authorList>
    </citation>
    <scope>NUCLEOTIDE SEQUENCE [LARGE SCALE GENOMIC DNA]</scope>
    <source>
        <strain evidence="1 2">CBS 112549</strain>
    </source>
</reference>
<organism evidence="1 2">
    <name type="scientific">Diplodia corticola</name>
    <dbReference type="NCBI Taxonomy" id="236234"/>
    <lineage>
        <taxon>Eukaryota</taxon>
        <taxon>Fungi</taxon>
        <taxon>Dikarya</taxon>
        <taxon>Ascomycota</taxon>
        <taxon>Pezizomycotina</taxon>
        <taxon>Dothideomycetes</taxon>
        <taxon>Dothideomycetes incertae sedis</taxon>
        <taxon>Botryosphaeriales</taxon>
        <taxon>Botryosphaeriaceae</taxon>
        <taxon>Diplodia</taxon>
    </lineage>
</organism>
<evidence type="ECO:0000313" key="1">
    <source>
        <dbReference type="EMBL" id="OJD40221.1"/>
    </source>
</evidence>
<evidence type="ECO:0000313" key="2">
    <source>
        <dbReference type="Proteomes" id="UP000183809"/>
    </source>
</evidence>
<dbReference type="AlphaFoldDB" id="A0A1J9SKT4"/>
<dbReference type="OrthoDB" id="40334at2759"/>
<dbReference type="RefSeq" id="XP_020135064.1">
    <property type="nucleotide sequence ID" value="XM_020269734.1"/>
</dbReference>
<dbReference type="PANTHER" id="PTHR42336:SF1">
    <property type="entry name" value="ALKYL HYDROPEROXIDE REDUCTASE SUBUNIT C_ THIOL SPECIFIC ANTIOXIDANT DOMAIN-CONTAINING PROTEIN"/>
    <property type="match status" value="1"/>
</dbReference>
<dbReference type="Gene3D" id="3.40.30.10">
    <property type="entry name" value="Glutaredoxin"/>
    <property type="match status" value="1"/>
</dbReference>
<dbReference type="EMBL" id="MNUE01000001">
    <property type="protein sequence ID" value="OJD40221.1"/>
    <property type="molecule type" value="Genomic_DNA"/>
</dbReference>
<dbReference type="InterPro" id="IPR032801">
    <property type="entry name" value="PXL2A/B/C"/>
</dbReference>
<gene>
    <name evidence="1" type="ORF">BKCO1_1000347</name>
</gene>
<accession>A0A1J9SKT4</accession>
<dbReference type="SUPFAM" id="SSF52833">
    <property type="entry name" value="Thioredoxin-like"/>
    <property type="match status" value="1"/>
</dbReference>
<dbReference type="Proteomes" id="UP000183809">
    <property type="component" value="Unassembled WGS sequence"/>
</dbReference>
<name>A0A1J9SKT4_9PEZI</name>